<dbReference type="EMBL" id="BART01036142">
    <property type="protein sequence ID" value="GAH07947.1"/>
    <property type="molecule type" value="Genomic_DNA"/>
</dbReference>
<keyword evidence="1" id="KW-0472">Membrane</keyword>
<feature type="non-terminal residue" evidence="3">
    <location>
        <position position="162"/>
    </location>
</feature>
<name>X1CJS6_9ZZZZ</name>
<comment type="caution">
    <text evidence="3">The sequence shown here is derived from an EMBL/GenBank/DDBJ whole genome shotgun (WGS) entry which is preliminary data.</text>
</comment>
<accession>X1CJS6</accession>
<evidence type="ECO:0000313" key="3">
    <source>
        <dbReference type="EMBL" id="GAH07947.1"/>
    </source>
</evidence>
<evidence type="ECO:0000256" key="1">
    <source>
        <dbReference type="SAM" id="Phobius"/>
    </source>
</evidence>
<dbReference type="InterPro" id="IPR025493">
    <property type="entry name" value="DUF4384"/>
</dbReference>
<dbReference type="PANTHER" id="PTHR36194:SF1">
    <property type="entry name" value="S-LAYER-LIKE PROTEIN"/>
    <property type="match status" value="1"/>
</dbReference>
<keyword evidence="1" id="KW-0812">Transmembrane</keyword>
<dbReference type="AlphaFoldDB" id="X1CJS6"/>
<gene>
    <name evidence="3" type="ORF">S01H4_61080</name>
</gene>
<proteinExistence type="predicted"/>
<reference evidence="3" key="1">
    <citation type="journal article" date="2014" name="Front. Microbiol.">
        <title>High frequency of phylogenetically diverse reductive dehalogenase-homologous genes in deep subseafloor sedimentary metagenomes.</title>
        <authorList>
            <person name="Kawai M."/>
            <person name="Futagami T."/>
            <person name="Toyoda A."/>
            <person name="Takaki Y."/>
            <person name="Nishi S."/>
            <person name="Hori S."/>
            <person name="Arai W."/>
            <person name="Tsubouchi T."/>
            <person name="Morono Y."/>
            <person name="Uchiyama I."/>
            <person name="Ito T."/>
            <person name="Fujiyama A."/>
            <person name="Inagaki F."/>
            <person name="Takami H."/>
        </authorList>
    </citation>
    <scope>NUCLEOTIDE SEQUENCE</scope>
    <source>
        <strain evidence="3">Expedition CK06-06</strain>
    </source>
</reference>
<feature type="domain" description="DUF4384" evidence="2">
    <location>
        <begin position="71"/>
        <end position="123"/>
    </location>
</feature>
<dbReference type="PANTHER" id="PTHR36194">
    <property type="entry name" value="S-LAYER-LIKE PROTEIN"/>
    <property type="match status" value="1"/>
</dbReference>
<protein>
    <recommendedName>
        <fullName evidence="2">DUF4384 domain-containing protein</fullName>
    </recommendedName>
</protein>
<feature type="transmembrane region" description="Helical" evidence="1">
    <location>
        <begin position="12"/>
        <end position="35"/>
    </location>
</feature>
<sequence>MLRSILFQKRGKIFACIFIALVVFLWLGISGINFAQSPSPEETEKMKSIQIINPHPVFSLRLWLDKDRGTTYAPGERIKVFFQASRDSFVTLYNYDTEGRVKIIFPNQYSPHNFVRAGEVNSIEGVINPRTKPGIEYVQGFATTRSILLSDREKDLISKEFM</sequence>
<dbReference type="Pfam" id="PF14326">
    <property type="entry name" value="DUF4384"/>
    <property type="match status" value="1"/>
</dbReference>
<evidence type="ECO:0000259" key="2">
    <source>
        <dbReference type="Pfam" id="PF14326"/>
    </source>
</evidence>
<organism evidence="3">
    <name type="scientific">marine sediment metagenome</name>
    <dbReference type="NCBI Taxonomy" id="412755"/>
    <lineage>
        <taxon>unclassified sequences</taxon>
        <taxon>metagenomes</taxon>
        <taxon>ecological metagenomes</taxon>
    </lineage>
</organism>
<keyword evidence="1" id="KW-1133">Transmembrane helix</keyword>